<evidence type="ECO:0000313" key="4">
    <source>
        <dbReference type="Proteomes" id="UP001597197"/>
    </source>
</evidence>
<evidence type="ECO:0000313" key="3">
    <source>
        <dbReference type="EMBL" id="MFD1875214.1"/>
    </source>
</evidence>
<gene>
    <name evidence="3" type="ORF">ACFSDX_22465</name>
</gene>
<organism evidence="3 4">
    <name type="scientific">Hymenobacter bucti</name>
    <dbReference type="NCBI Taxonomy" id="1844114"/>
    <lineage>
        <taxon>Bacteria</taxon>
        <taxon>Pseudomonadati</taxon>
        <taxon>Bacteroidota</taxon>
        <taxon>Cytophagia</taxon>
        <taxon>Cytophagales</taxon>
        <taxon>Hymenobacteraceae</taxon>
        <taxon>Hymenobacter</taxon>
    </lineage>
</organism>
<feature type="region of interest" description="Disordered" evidence="1">
    <location>
        <begin position="118"/>
        <end position="149"/>
    </location>
</feature>
<keyword evidence="4" id="KW-1185">Reference proteome</keyword>
<feature type="chain" id="PRO_5045497779" description="DUF4890 domain-containing protein" evidence="2">
    <location>
        <begin position="23"/>
        <end position="149"/>
    </location>
</feature>
<reference evidence="4" key="1">
    <citation type="journal article" date="2019" name="Int. J. Syst. Evol. Microbiol.">
        <title>The Global Catalogue of Microorganisms (GCM) 10K type strain sequencing project: providing services to taxonomists for standard genome sequencing and annotation.</title>
        <authorList>
            <consortium name="The Broad Institute Genomics Platform"/>
            <consortium name="The Broad Institute Genome Sequencing Center for Infectious Disease"/>
            <person name="Wu L."/>
            <person name="Ma J."/>
        </authorList>
    </citation>
    <scope>NUCLEOTIDE SEQUENCE [LARGE SCALE GENOMIC DNA]</scope>
    <source>
        <strain evidence="4">CGMCC 1.15795</strain>
    </source>
</reference>
<dbReference type="Proteomes" id="UP001597197">
    <property type="component" value="Unassembled WGS sequence"/>
</dbReference>
<evidence type="ECO:0000256" key="2">
    <source>
        <dbReference type="SAM" id="SignalP"/>
    </source>
</evidence>
<name>A0ABW4R0P7_9BACT</name>
<keyword evidence="2" id="KW-0732">Signal</keyword>
<protein>
    <recommendedName>
        <fullName evidence="5">DUF4890 domain-containing protein</fullName>
    </recommendedName>
</protein>
<evidence type="ECO:0008006" key="5">
    <source>
        <dbReference type="Google" id="ProtNLM"/>
    </source>
</evidence>
<sequence length="149" mass="16033">MLSKRFILFVLPLLAGASLASAQVASAARKPQPAAGAVTTTVEDRANALTANMTPALGLTPAQVEKVRAINTNSVRNVEAARQRFRQDPGKLRGYIEDIGLARLEQLKDVLTPAQFTRYQRKREEKMGIPTSQGAQGTPPPGLGRPDSE</sequence>
<dbReference type="EMBL" id="JBHUFD010000018">
    <property type="protein sequence ID" value="MFD1875214.1"/>
    <property type="molecule type" value="Genomic_DNA"/>
</dbReference>
<proteinExistence type="predicted"/>
<evidence type="ECO:0000256" key="1">
    <source>
        <dbReference type="SAM" id="MobiDB-lite"/>
    </source>
</evidence>
<dbReference type="RefSeq" id="WP_382317688.1">
    <property type="nucleotide sequence ID" value="NZ_JBHUFD010000018.1"/>
</dbReference>
<comment type="caution">
    <text evidence="3">The sequence shown here is derived from an EMBL/GenBank/DDBJ whole genome shotgun (WGS) entry which is preliminary data.</text>
</comment>
<feature type="signal peptide" evidence="2">
    <location>
        <begin position="1"/>
        <end position="22"/>
    </location>
</feature>
<accession>A0ABW4R0P7</accession>